<dbReference type="InterPro" id="IPR053218">
    <property type="entry name" value="Pathogen-related_defense"/>
</dbReference>
<proteinExistence type="predicted"/>
<dbReference type="EMBL" id="CP126222">
    <property type="protein sequence ID" value="WIA22603.1"/>
    <property type="molecule type" value="Genomic_DNA"/>
</dbReference>
<accession>A0ABY8UM34</accession>
<dbReference type="Proteomes" id="UP001244341">
    <property type="component" value="Chromosome 15b"/>
</dbReference>
<protein>
    <recommendedName>
        <fullName evidence="3">SnoaL-like domain-containing protein</fullName>
    </recommendedName>
</protein>
<reference evidence="1 2" key="1">
    <citation type="submission" date="2023-05" db="EMBL/GenBank/DDBJ databases">
        <title>A 100% complete, gapless, phased diploid assembly of the Scenedesmus obliquus UTEX 3031 genome.</title>
        <authorList>
            <person name="Biondi T.C."/>
            <person name="Hanschen E.R."/>
            <person name="Kwon T."/>
            <person name="Eng W."/>
            <person name="Kruse C.P.S."/>
            <person name="Koehler S.I."/>
            <person name="Kunde Y."/>
            <person name="Gleasner C.D."/>
            <person name="You Mak K.T."/>
            <person name="Polle J."/>
            <person name="Hovde B.T."/>
            <person name="Starkenburg S.R."/>
        </authorList>
    </citation>
    <scope>NUCLEOTIDE SEQUENCE [LARGE SCALE GENOMIC DNA]</scope>
    <source>
        <strain evidence="1 2">DOE0152z</strain>
    </source>
</reference>
<name>A0ABY8UM34_TETOB</name>
<sequence length="266" mass="29529">MALYSSNLLAQKSRQPCKLSTSLRCNIASSTAQHGRRGSILRAAEVATVETAEPFIPERKYLDGEPEHVWRNGKPDYTVVNQAYLSGKTKNWVAGSLEAVVESVVKTLEMEISHKTRPEYIKTFTPDFRYSQNGGSAIDTAELIQRGSYNVLINDASYTSQNFDFEGSHDAFKEAFPGGFAWECTEVLSGPPKVTFKWRHWGQFTGAYAGHEPTGETIEMYGMAIASVTENLQVERLEIFYDPTPFLDSLAKGGPSKCPFMKGTSN</sequence>
<organism evidence="1 2">
    <name type="scientific">Tetradesmus obliquus</name>
    <name type="common">Green alga</name>
    <name type="synonym">Acutodesmus obliquus</name>
    <dbReference type="NCBI Taxonomy" id="3088"/>
    <lineage>
        <taxon>Eukaryota</taxon>
        <taxon>Viridiplantae</taxon>
        <taxon>Chlorophyta</taxon>
        <taxon>core chlorophytes</taxon>
        <taxon>Chlorophyceae</taxon>
        <taxon>CS clade</taxon>
        <taxon>Sphaeropleales</taxon>
        <taxon>Scenedesmaceae</taxon>
        <taxon>Tetradesmus</taxon>
    </lineage>
</organism>
<dbReference type="InterPro" id="IPR032710">
    <property type="entry name" value="NTF2-like_dom_sf"/>
</dbReference>
<keyword evidence="2" id="KW-1185">Reference proteome</keyword>
<dbReference type="PANTHER" id="PTHR31723:SF10">
    <property type="entry name" value="PATHOGEN-RELATED PROTEIN"/>
    <property type="match status" value="1"/>
</dbReference>
<gene>
    <name evidence="1" type="ORF">OEZ85_001031</name>
</gene>
<evidence type="ECO:0000313" key="1">
    <source>
        <dbReference type="EMBL" id="WIA22603.1"/>
    </source>
</evidence>
<dbReference type="Gene3D" id="3.10.450.50">
    <property type="match status" value="1"/>
</dbReference>
<evidence type="ECO:0000313" key="2">
    <source>
        <dbReference type="Proteomes" id="UP001244341"/>
    </source>
</evidence>
<evidence type="ECO:0008006" key="3">
    <source>
        <dbReference type="Google" id="ProtNLM"/>
    </source>
</evidence>
<dbReference type="SUPFAM" id="SSF54427">
    <property type="entry name" value="NTF2-like"/>
    <property type="match status" value="1"/>
</dbReference>
<dbReference type="PANTHER" id="PTHR31723">
    <property type="entry name" value="PATHOGENESIS-RELATED FAMILY PROTEIN"/>
    <property type="match status" value="1"/>
</dbReference>